<sequence>MNNIMIAVGKYRFSIETAAYQQLTRVSQYRWQAQNRIGRTPAQQYLGPGSDTITLPGTIYPHYKGGLKQIDAMRAEAGLGEPLRVVTGLGHVLGSWCITEVEEVQTNFASLGVPLKQTFRLTMIAYGDDDGQLSNPIR</sequence>
<proteinExistence type="predicted"/>
<dbReference type="InterPro" id="IPR009734">
    <property type="entry name" value="Myoviridae_GpU"/>
</dbReference>
<accession>A0A5S9Q2X5</accession>
<gene>
    <name evidence="1" type="ORF">DPBNPPHM_01532</name>
</gene>
<dbReference type="Proteomes" id="UP000434580">
    <property type="component" value="Unassembled WGS sequence"/>
</dbReference>
<reference evidence="1 2" key="1">
    <citation type="submission" date="2019-11" db="EMBL/GenBank/DDBJ databases">
        <authorList>
            <person name="Holert J."/>
        </authorList>
    </citation>
    <scope>NUCLEOTIDE SEQUENCE [LARGE SCALE GENOMIC DNA]</scope>
    <source>
        <strain evidence="1">BC5_2</strain>
    </source>
</reference>
<evidence type="ECO:0008006" key="3">
    <source>
        <dbReference type="Google" id="ProtNLM"/>
    </source>
</evidence>
<dbReference type="Pfam" id="PF06995">
    <property type="entry name" value="Phage_P2_GpU"/>
    <property type="match status" value="1"/>
</dbReference>
<organism evidence="1 2">
    <name type="scientific">BD1-7 clade bacterium</name>
    <dbReference type="NCBI Taxonomy" id="2029982"/>
    <lineage>
        <taxon>Bacteria</taxon>
        <taxon>Pseudomonadati</taxon>
        <taxon>Pseudomonadota</taxon>
        <taxon>Gammaproteobacteria</taxon>
        <taxon>Cellvibrionales</taxon>
        <taxon>Spongiibacteraceae</taxon>
        <taxon>BD1-7 clade</taxon>
    </lineage>
</organism>
<dbReference type="EMBL" id="CACSII010000016">
    <property type="protein sequence ID" value="CAA0111862.1"/>
    <property type="molecule type" value="Genomic_DNA"/>
</dbReference>
<dbReference type="AlphaFoldDB" id="A0A5S9Q2X5"/>
<evidence type="ECO:0000313" key="2">
    <source>
        <dbReference type="Proteomes" id="UP000434580"/>
    </source>
</evidence>
<evidence type="ECO:0000313" key="1">
    <source>
        <dbReference type="EMBL" id="CAA0111862.1"/>
    </source>
</evidence>
<dbReference type="OrthoDB" id="1550902at2"/>
<dbReference type="InterPro" id="IPR016912">
    <property type="entry name" value="Phage_P2_GpU"/>
</dbReference>
<protein>
    <recommendedName>
        <fullName evidence="3">Phage tail protein</fullName>
    </recommendedName>
</protein>
<name>A0A5S9Q2X5_9GAMM</name>
<dbReference type="PIRSF" id="PIRSF029208">
    <property type="entry name" value="Phage_tail_GPU"/>
    <property type="match status" value="1"/>
</dbReference>